<proteinExistence type="predicted"/>
<feature type="transmembrane region" description="Helical" evidence="1">
    <location>
        <begin position="119"/>
        <end position="140"/>
    </location>
</feature>
<feature type="transmembrane region" description="Helical" evidence="1">
    <location>
        <begin position="188"/>
        <end position="215"/>
    </location>
</feature>
<keyword evidence="1" id="KW-0812">Transmembrane</keyword>
<evidence type="ECO:0000313" key="3">
    <source>
        <dbReference type="Proteomes" id="UP000325218"/>
    </source>
</evidence>
<dbReference type="InterPro" id="IPR025576">
    <property type="entry name" value="YwiC"/>
</dbReference>
<dbReference type="Pfam" id="PF14256">
    <property type="entry name" value="YwiC"/>
    <property type="match status" value="1"/>
</dbReference>
<dbReference type="Proteomes" id="UP000325218">
    <property type="component" value="Unassembled WGS sequence"/>
</dbReference>
<reference evidence="2 3" key="1">
    <citation type="submission" date="2019-08" db="EMBL/GenBank/DDBJ databases">
        <title>Genome sequencing of Paenibacillus faecis DSM 23593(T).</title>
        <authorList>
            <person name="Kook J.-K."/>
            <person name="Park S.-N."/>
            <person name="Lim Y.K."/>
        </authorList>
    </citation>
    <scope>NUCLEOTIDE SEQUENCE [LARGE SCALE GENOMIC DNA]</scope>
    <source>
        <strain evidence="2 3">DSM 23593</strain>
    </source>
</reference>
<sequence>MRVRNENMKSKYIPKQHGAWAMLIIPFLLGMFASRPGRLHILLFAGWLLVYLFTFPLLQWIRTRKTSLYGKPMLLYGGLLIPLAAALLVLDPVLLFWIPLFLPLFLVNGYFARRNRERAFLNDLAAVMQFSLILFVAYQMGGGKDWRFAGSLFLLNILYFTGTIFYVKTIIREKNNPLFYKLSVGYHIASLVICAVCFPAALLIPMTVLLLRAVWLPKTKITVKRSGMLEIAFSLLFTVCALVIL</sequence>
<evidence type="ECO:0000313" key="2">
    <source>
        <dbReference type="EMBL" id="TYA09996.1"/>
    </source>
</evidence>
<feature type="transmembrane region" description="Helical" evidence="1">
    <location>
        <begin position="227"/>
        <end position="244"/>
    </location>
</feature>
<feature type="transmembrane region" description="Helical" evidence="1">
    <location>
        <begin position="39"/>
        <end position="61"/>
    </location>
</feature>
<accession>A0A5D0CJ52</accession>
<dbReference type="AlphaFoldDB" id="A0A5D0CJ52"/>
<gene>
    <name evidence="2" type="ORF">FRY98_25655</name>
</gene>
<feature type="transmembrane region" description="Helical" evidence="1">
    <location>
        <begin position="12"/>
        <end position="33"/>
    </location>
</feature>
<protein>
    <submittedName>
        <fullName evidence="2">YwiC-like family protein</fullName>
    </submittedName>
</protein>
<feature type="transmembrane region" description="Helical" evidence="1">
    <location>
        <begin position="73"/>
        <end position="90"/>
    </location>
</feature>
<feature type="transmembrane region" description="Helical" evidence="1">
    <location>
        <begin position="146"/>
        <end position="167"/>
    </location>
</feature>
<name>A0A5D0CJ52_9BACL</name>
<feature type="transmembrane region" description="Helical" evidence="1">
    <location>
        <begin position="96"/>
        <end position="112"/>
    </location>
</feature>
<keyword evidence="1" id="KW-1133">Transmembrane helix</keyword>
<organism evidence="2 3">
    <name type="scientific">Paenibacillus faecis</name>
    <dbReference type="NCBI Taxonomy" id="862114"/>
    <lineage>
        <taxon>Bacteria</taxon>
        <taxon>Bacillati</taxon>
        <taxon>Bacillota</taxon>
        <taxon>Bacilli</taxon>
        <taxon>Bacillales</taxon>
        <taxon>Paenibacillaceae</taxon>
        <taxon>Paenibacillus</taxon>
    </lineage>
</organism>
<dbReference type="EMBL" id="VSDO01000006">
    <property type="protein sequence ID" value="TYA09996.1"/>
    <property type="molecule type" value="Genomic_DNA"/>
</dbReference>
<comment type="caution">
    <text evidence="2">The sequence shown here is derived from an EMBL/GenBank/DDBJ whole genome shotgun (WGS) entry which is preliminary data.</text>
</comment>
<keyword evidence="3" id="KW-1185">Reference proteome</keyword>
<dbReference type="OrthoDB" id="2380563at2"/>
<keyword evidence="1" id="KW-0472">Membrane</keyword>
<evidence type="ECO:0000256" key="1">
    <source>
        <dbReference type="SAM" id="Phobius"/>
    </source>
</evidence>